<proteinExistence type="predicted"/>
<feature type="transmembrane region" description="Helical" evidence="1">
    <location>
        <begin position="119"/>
        <end position="139"/>
    </location>
</feature>
<dbReference type="InterPro" id="IPR046623">
    <property type="entry name" value="DUF6536"/>
</dbReference>
<keyword evidence="1" id="KW-0472">Membrane</keyword>
<accession>A0A9P9E7V9</accession>
<dbReference type="OrthoDB" id="5429634at2759"/>
<comment type="caution">
    <text evidence="3">The sequence shown here is derived from an EMBL/GenBank/DDBJ whole genome shotgun (WGS) entry which is preliminary data.</text>
</comment>
<keyword evidence="1" id="KW-0812">Transmembrane</keyword>
<evidence type="ECO:0000313" key="4">
    <source>
        <dbReference type="Proteomes" id="UP000700596"/>
    </source>
</evidence>
<organism evidence="3 4">
    <name type="scientific">Dendryphion nanum</name>
    <dbReference type="NCBI Taxonomy" id="256645"/>
    <lineage>
        <taxon>Eukaryota</taxon>
        <taxon>Fungi</taxon>
        <taxon>Dikarya</taxon>
        <taxon>Ascomycota</taxon>
        <taxon>Pezizomycotina</taxon>
        <taxon>Dothideomycetes</taxon>
        <taxon>Pleosporomycetidae</taxon>
        <taxon>Pleosporales</taxon>
        <taxon>Torulaceae</taxon>
        <taxon>Dendryphion</taxon>
    </lineage>
</organism>
<evidence type="ECO:0000259" key="2">
    <source>
        <dbReference type="Pfam" id="PF20163"/>
    </source>
</evidence>
<gene>
    <name evidence="3" type="ORF">B0J11DRAFT_230512</name>
</gene>
<keyword evidence="1" id="KW-1133">Transmembrane helix</keyword>
<feature type="transmembrane region" description="Helical" evidence="1">
    <location>
        <begin position="479"/>
        <end position="508"/>
    </location>
</feature>
<sequence>MKDLRIIPNLHVVEASQLLFKKESEILISASEIEYDDQEDSLNDSSHQPTQGSIVQRAWEKFKESAGWRRGVIYCIATSLFVLSFTLTFVVWAATQHKTGSGIVLLFQGSCKKSKRMSIGFHLIINVLSTLLLSASNYCMHVVSAPSRQDIDRMHASKITMDIGLNSFGNILKLPWNRRILWALLGLSSIPLHLMANSSIFPSTAAYSYTAAVVTTDFFEGYPWHPDYLESVSMGPKLNTSKYRTFSSEWIAWMGKVQEGSIRLKQLDHKTCVKTYANHFITNNGNLLLVTKDYPVSVGCLNSSVLSAFRTGYDYGSVAPQSRVEWMTYNWFCSKHKNGEPGSVLIDLPHCSSVLSSTFLSFSLKVDKQSRCYNTSNWPPPAIDIDYCLTQEVEEACTVEASIVILTVVVAFTACKLACMIWMLYFLREKPIVVIGDAIACFLKYPDVSTFGACLRPSSLFKKNKFWRQARRWRSRPELWGTAVSPISWAVCWVLWLAATCSTFYFFVYAQERNPYGTLATSAFDNIDPTFMLTTSIKGNGSSTSSLLPPVLLANTPQLVSSFLYITYNAVWTSMLVDLEWNSYAHHRRSLRVSYPVGSQRSTHRIHLPYRYGIPMILVFGATHWLISQGLFLVPIHLYDAESLDNWESSVFTCGYSLQAILSVLIVCVVAMVIVLLFGFRKYQAGMTLIRCSSAAISAACHSRPDEDPHAAEGPLKWGVVEFNGRVGHCCFSSGPVSFPKENRLYA</sequence>
<feature type="transmembrane region" description="Helical" evidence="1">
    <location>
        <begin position="656"/>
        <end position="680"/>
    </location>
</feature>
<keyword evidence="4" id="KW-1185">Reference proteome</keyword>
<dbReference type="PANTHER" id="PTHR35395:SF1">
    <property type="entry name" value="DUF6536 DOMAIN-CONTAINING PROTEIN"/>
    <property type="match status" value="1"/>
</dbReference>
<dbReference type="PANTHER" id="PTHR35395">
    <property type="entry name" value="DUF6536 DOMAIN-CONTAINING PROTEIN"/>
    <property type="match status" value="1"/>
</dbReference>
<feature type="transmembrane region" description="Helical" evidence="1">
    <location>
        <begin position="403"/>
        <end position="427"/>
    </location>
</feature>
<reference evidence="3" key="1">
    <citation type="journal article" date="2021" name="Nat. Commun.">
        <title>Genetic determinants of endophytism in the Arabidopsis root mycobiome.</title>
        <authorList>
            <person name="Mesny F."/>
            <person name="Miyauchi S."/>
            <person name="Thiergart T."/>
            <person name="Pickel B."/>
            <person name="Atanasova L."/>
            <person name="Karlsson M."/>
            <person name="Huettel B."/>
            <person name="Barry K.W."/>
            <person name="Haridas S."/>
            <person name="Chen C."/>
            <person name="Bauer D."/>
            <person name="Andreopoulos W."/>
            <person name="Pangilinan J."/>
            <person name="LaButti K."/>
            <person name="Riley R."/>
            <person name="Lipzen A."/>
            <person name="Clum A."/>
            <person name="Drula E."/>
            <person name="Henrissat B."/>
            <person name="Kohler A."/>
            <person name="Grigoriev I.V."/>
            <person name="Martin F.M."/>
            <person name="Hacquard S."/>
        </authorList>
    </citation>
    <scope>NUCLEOTIDE SEQUENCE</scope>
    <source>
        <strain evidence="3">MPI-CAGE-CH-0243</strain>
    </source>
</reference>
<feature type="transmembrane region" description="Helical" evidence="1">
    <location>
        <begin position="71"/>
        <end position="94"/>
    </location>
</feature>
<evidence type="ECO:0000256" key="1">
    <source>
        <dbReference type="SAM" id="Phobius"/>
    </source>
</evidence>
<name>A0A9P9E7V9_9PLEO</name>
<feature type="transmembrane region" description="Helical" evidence="1">
    <location>
        <begin position="612"/>
        <end position="636"/>
    </location>
</feature>
<feature type="domain" description="DUF6536" evidence="2">
    <location>
        <begin position="68"/>
        <end position="219"/>
    </location>
</feature>
<evidence type="ECO:0000313" key="3">
    <source>
        <dbReference type="EMBL" id="KAH7132548.1"/>
    </source>
</evidence>
<dbReference type="EMBL" id="JAGMWT010000003">
    <property type="protein sequence ID" value="KAH7132548.1"/>
    <property type="molecule type" value="Genomic_DNA"/>
</dbReference>
<dbReference type="Pfam" id="PF20163">
    <property type="entry name" value="DUF6536"/>
    <property type="match status" value="1"/>
</dbReference>
<dbReference type="Proteomes" id="UP000700596">
    <property type="component" value="Unassembled WGS sequence"/>
</dbReference>
<protein>
    <recommendedName>
        <fullName evidence="2">DUF6536 domain-containing protein</fullName>
    </recommendedName>
</protein>
<dbReference type="AlphaFoldDB" id="A0A9P9E7V9"/>